<proteinExistence type="predicted"/>
<feature type="region of interest" description="Disordered" evidence="1">
    <location>
        <begin position="1"/>
        <end position="50"/>
    </location>
</feature>
<feature type="domain" description="DUF4283" evidence="2">
    <location>
        <begin position="114"/>
        <end position="148"/>
    </location>
</feature>
<protein>
    <recommendedName>
        <fullName evidence="2">DUF4283 domain-containing protein</fullName>
    </recommendedName>
</protein>
<accession>A0AAW2DQX8</accession>
<dbReference type="Pfam" id="PF14111">
    <property type="entry name" value="DUF4283"/>
    <property type="match status" value="1"/>
</dbReference>
<evidence type="ECO:0000313" key="4">
    <source>
        <dbReference type="Proteomes" id="UP001459277"/>
    </source>
</evidence>
<dbReference type="PANTHER" id="PTHR31286">
    <property type="entry name" value="GLYCINE-RICH CELL WALL STRUCTURAL PROTEIN 1.8-LIKE"/>
    <property type="match status" value="1"/>
</dbReference>
<feature type="region of interest" description="Disordered" evidence="1">
    <location>
        <begin position="260"/>
        <end position="292"/>
    </location>
</feature>
<evidence type="ECO:0000256" key="1">
    <source>
        <dbReference type="SAM" id="MobiDB-lite"/>
    </source>
</evidence>
<dbReference type="Proteomes" id="UP001459277">
    <property type="component" value="Unassembled WGS sequence"/>
</dbReference>
<comment type="caution">
    <text evidence="3">The sequence shown here is derived from an EMBL/GenBank/DDBJ whole genome shotgun (WGS) entry which is preliminary data.</text>
</comment>
<organism evidence="3 4">
    <name type="scientific">Lithocarpus litseifolius</name>
    <dbReference type="NCBI Taxonomy" id="425828"/>
    <lineage>
        <taxon>Eukaryota</taxon>
        <taxon>Viridiplantae</taxon>
        <taxon>Streptophyta</taxon>
        <taxon>Embryophyta</taxon>
        <taxon>Tracheophyta</taxon>
        <taxon>Spermatophyta</taxon>
        <taxon>Magnoliopsida</taxon>
        <taxon>eudicotyledons</taxon>
        <taxon>Gunneridae</taxon>
        <taxon>Pentapetalae</taxon>
        <taxon>rosids</taxon>
        <taxon>fabids</taxon>
        <taxon>Fagales</taxon>
        <taxon>Fagaceae</taxon>
        <taxon>Lithocarpus</taxon>
    </lineage>
</organism>
<evidence type="ECO:0000313" key="3">
    <source>
        <dbReference type="EMBL" id="KAL0011904.1"/>
    </source>
</evidence>
<sequence>MKPRTLSREEEAELARSNKKVKDIHHADFNEGLRESSPPPEFQNSETSTRASFKEKLVGEMPGAYVKAFAFDSLMEEDDDSDGEGGEDNSQTREGWVTVKLTKDTKRRIRGPWFFSKEDLDSVLMRGPWFIGDQFLSIRPWEPFFKPSTANVSLIAVWIHLYELPIELYEAEVLKQIEESIGKVLRIDSHTAMEARGKYARMCIQIDINKSLVNTILIGRFEQAVSYEGIQNLCFSCGRLGHKVIAYPYTIRKGKEQVVSNEEVLPSRDDPSHEAHDGHYAQSSKAMAEAGETTEVTVSMVRGW</sequence>
<dbReference type="InterPro" id="IPR040256">
    <property type="entry name" value="At4g02000-like"/>
</dbReference>
<gene>
    <name evidence="3" type="ORF">SO802_007012</name>
</gene>
<dbReference type="InterPro" id="IPR025558">
    <property type="entry name" value="DUF4283"/>
</dbReference>
<evidence type="ECO:0000259" key="2">
    <source>
        <dbReference type="Pfam" id="PF14111"/>
    </source>
</evidence>
<dbReference type="PANTHER" id="PTHR31286:SF99">
    <property type="entry name" value="DUF4283 DOMAIN-CONTAINING PROTEIN"/>
    <property type="match status" value="1"/>
</dbReference>
<feature type="compositionally biased region" description="Basic and acidic residues" evidence="1">
    <location>
        <begin position="1"/>
        <end position="34"/>
    </location>
</feature>
<dbReference type="EMBL" id="JAZDWU010000002">
    <property type="protein sequence ID" value="KAL0011904.1"/>
    <property type="molecule type" value="Genomic_DNA"/>
</dbReference>
<dbReference type="AlphaFoldDB" id="A0AAW2DQX8"/>
<keyword evidence="4" id="KW-1185">Reference proteome</keyword>
<feature type="compositionally biased region" description="Basic and acidic residues" evidence="1">
    <location>
        <begin position="265"/>
        <end position="279"/>
    </location>
</feature>
<name>A0AAW2DQX8_9ROSI</name>
<reference evidence="3 4" key="1">
    <citation type="submission" date="2024-01" db="EMBL/GenBank/DDBJ databases">
        <title>A telomere-to-telomere, gap-free genome of sweet tea (Lithocarpus litseifolius).</title>
        <authorList>
            <person name="Zhou J."/>
        </authorList>
    </citation>
    <scope>NUCLEOTIDE SEQUENCE [LARGE SCALE GENOMIC DNA]</scope>
    <source>
        <strain evidence="3">Zhou-2022a</strain>
        <tissue evidence="3">Leaf</tissue>
    </source>
</reference>